<dbReference type="EMBL" id="ACIF01000387">
    <property type="protein sequence ID" value="EKA92333.1"/>
    <property type="molecule type" value="Genomic_DNA"/>
</dbReference>
<reference evidence="1 2" key="1">
    <citation type="submission" date="2012-05" db="EMBL/GenBank/DDBJ databases">
        <title>The Genome Sequence of Fusobacterium periodontium Oral Taxon 201 Strain D10.</title>
        <authorList>
            <consortium name="The Broad Institute Genome Sequencing Platform"/>
            <consortium name="The Broad Institute Genome Sequencing Center for Infectious Disease"/>
            <person name="Earl A."/>
            <person name="Ward D."/>
            <person name="Feldgarden M."/>
            <person name="Gevers D."/>
            <person name="Strauss J."/>
            <person name="Sibley C."/>
            <person name="White A."/>
            <person name="Ambrose C.E."/>
            <person name="Allen-Vercoe E."/>
            <person name="Walker B."/>
            <person name="Young S.K."/>
            <person name="Zeng Q."/>
            <person name="Gargeya S."/>
            <person name="Fitzgerald M."/>
            <person name="Haas B."/>
            <person name="Abouelleil A."/>
            <person name="Alvarado L."/>
            <person name="Arachchi H.M."/>
            <person name="Berlin A.M."/>
            <person name="Chapman S.B."/>
            <person name="Goldberg J."/>
            <person name="Griggs A."/>
            <person name="Gujja S."/>
            <person name="Hansen M."/>
            <person name="Howarth C."/>
            <person name="Imamovic A."/>
            <person name="Larimer J."/>
            <person name="McCowan C."/>
            <person name="Montmayeur A."/>
            <person name="Murphy C."/>
            <person name="Neiman D."/>
            <person name="Pearson M."/>
            <person name="Priest M."/>
            <person name="Roberts A."/>
            <person name="Saif S."/>
            <person name="Shea T."/>
            <person name="Sisk P."/>
            <person name="Sykes S."/>
            <person name="Wortman J."/>
            <person name="Nusbaum C."/>
            <person name="Birren B."/>
        </authorList>
    </citation>
    <scope>NUCLEOTIDE SEQUENCE [LARGE SCALE GENOMIC DNA]</scope>
    <source>
        <strain evidence="1 2">D10</strain>
    </source>
</reference>
<name>K1HA08_9FUSO</name>
<proteinExistence type="predicted"/>
<dbReference type="Proteomes" id="UP000005809">
    <property type="component" value="Unassembled WGS sequence"/>
</dbReference>
<sequence length="33" mass="3653">MGISQKNLTTGEISLQKINPLGQRISETSFTPY</sequence>
<dbReference type="AlphaFoldDB" id="K1HA08"/>
<comment type="caution">
    <text evidence="1">The sequence shown here is derived from an EMBL/GenBank/DDBJ whole genome shotgun (WGS) entry which is preliminary data.</text>
</comment>
<gene>
    <name evidence="1" type="ORF">FPOG_02569</name>
</gene>
<organism evidence="1 2">
    <name type="scientific">Fusobacterium periodonticum D10</name>
    <dbReference type="NCBI Taxonomy" id="620833"/>
    <lineage>
        <taxon>Bacteria</taxon>
        <taxon>Fusobacteriati</taxon>
        <taxon>Fusobacteriota</taxon>
        <taxon>Fusobacteriia</taxon>
        <taxon>Fusobacteriales</taxon>
        <taxon>Fusobacteriaceae</taxon>
        <taxon>Fusobacterium</taxon>
    </lineage>
</organism>
<accession>K1HA08</accession>
<evidence type="ECO:0000313" key="1">
    <source>
        <dbReference type="EMBL" id="EKA92333.1"/>
    </source>
</evidence>
<evidence type="ECO:0000313" key="2">
    <source>
        <dbReference type="Proteomes" id="UP000005809"/>
    </source>
</evidence>
<feature type="non-terminal residue" evidence="1">
    <location>
        <position position="33"/>
    </location>
</feature>
<protein>
    <submittedName>
        <fullName evidence="1">Uncharacterized protein</fullName>
    </submittedName>
</protein>
<dbReference type="HOGENOM" id="CLU_3386200_0_0_0"/>